<dbReference type="EMBL" id="AEIG01000069">
    <property type="protein sequence ID" value="EGG28964.1"/>
    <property type="molecule type" value="Genomic_DNA"/>
</dbReference>
<accession>F3L3Y1</accession>
<reference evidence="1 2" key="1">
    <citation type="journal article" date="2011" name="J. Bacteriol.">
        <title>Genome sequence of strain IMCC3088, a proteorhodopsin-containing marine bacterium belonging to the OM60/NOR5 clade.</title>
        <authorList>
            <person name="Jang Y."/>
            <person name="Oh H.M."/>
            <person name="Kang I."/>
            <person name="Lee K."/>
            <person name="Yang S.J."/>
            <person name="Cho J.C."/>
        </authorList>
    </citation>
    <scope>NUCLEOTIDE SEQUENCE [LARGE SCALE GENOMIC DNA]</scope>
    <source>
        <strain evidence="1 2">IMCC3088</strain>
    </source>
</reference>
<protein>
    <submittedName>
        <fullName evidence="1">Uncharacterized protein</fullName>
    </submittedName>
</protein>
<evidence type="ECO:0000313" key="2">
    <source>
        <dbReference type="Proteomes" id="UP000005615"/>
    </source>
</evidence>
<dbReference type="AlphaFoldDB" id="F3L3Y1"/>
<keyword evidence="2" id="KW-1185">Reference proteome</keyword>
<comment type="caution">
    <text evidence="1">The sequence shown here is derived from an EMBL/GenBank/DDBJ whole genome shotgun (WGS) entry which is preliminary data.</text>
</comment>
<name>F3L3Y1_9GAMM</name>
<proteinExistence type="predicted"/>
<sequence length="371" mass="42999">MDDFSPGETGTWPLRSNSNALRRINRSDGKEHFFERIISLKYIRSRRREDASISNPRVVEIISFNLYQGFICEVYPGGYIPYKTPISSILSAEDIRSGSSISDIEDYLLRRYYEIEGNTWEKDVALKNYRYQEYIDDRSRQLIRGDGFNDPKYDASVEPTDLVPPAEINIIYNQRGCRVSAQMLVKDYKQDGTHFYGDVRETGLRTSMAMSLWFDNLESVSDAQGNTISCLLEYLNQYYANSPIGVGKFLKESYRNVIKVILFVGVRKSFTRQKKLVLYSYVQDVFRRHLVIDMHDYYFSKYEVSIPKNLRSFKVALKRAFVEVEDQAALISCLIDIISVPRKLDDEAKLTHEYLRKIKALQDAPVAESVS</sequence>
<dbReference type="Proteomes" id="UP000005615">
    <property type="component" value="Unassembled WGS sequence"/>
</dbReference>
<organism evidence="1 2">
    <name type="scientific">Aequoribacter fuscus</name>
    <dbReference type="NCBI Taxonomy" id="2518989"/>
    <lineage>
        <taxon>Bacteria</taxon>
        <taxon>Pseudomonadati</taxon>
        <taxon>Pseudomonadota</taxon>
        <taxon>Gammaproteobacteria</taxon>
        <taxon>Cellvibrionales</taxon>
        <taxon>Halieaceae</taxon>
        <taxon>Aequoribacter</taxon>
    </lineage>
</organism>
<gene>
    <name evidence="1" type="ORF">IMCC3088_2362</name>
</gene>
<evidence type="ECO:0000313" key="1">
    <source>
        <dbReference type="EMBL" id="EGG28964.1"/>
    </source>
</evidence>
<dbReference type="RefSeq" id="WP_009576522.1">
    <property type="nucleotide sequence ID" value="NZ_AEIG01000069.1"/>
</dbReference>